<evidence type="ECO:0000313" key="2">
    <source>
        <dbReference type="EMBL" id="APT60191.1"/>
    </source>
</evidence>
<sequence length="375" mass="40542">MDDTALAIEMAMPDQTLPSGWCLRRLLMHLCDKAVRTGNAVLELGPDIAALALEMGLPAMEPVLQELGSQLERLAAAKVSLTCGEDHALAVFDARGQWRRPEAVWRPRLRLSGRFLASLMQHAVPLERRIVAALMTEALALDAHGWIRQVLHHQPAGQAITVPWPELLDRFGGPHQDPKTFREAFEDALRMVFAADHAIALAADEDGITVGFTPDADAGQQGQRPPREEAAGSAPGLAPVALPPSSQKSSVHPASRPGSPPVAPLPAHGGSQPIGLRSHLTGLSGVIWLRRGQGDEPPVVAVTPGTRFEPDRMTLLTLEPLVLQITGGLQQAEYTRVSAWIMANRDLIDLVWDGEITTLDQATARVRKAPASDWR</sequence>
<name>A0A1L7AN40_9PROT</name>
<geneLocation type="plasmid" evidence="2 3">
    <name>1</name>
</geneLocation>
<dbReference type="AlphaFoldDB" id="A0A1L7AN40"/>
<feature type="region of interest" description="Disordered" evidence="1">
    <location>
        <begin position="211"/>
        <end position="274"/>
    </location>
</feature>
<proteinExistence type="predicted"/>
<evidence type="ECO:0000313" key="3">
    <source>
        <dbReference type="Proteomes" id="UP000185494"/>
    </source>
</evidence>
<dbReference type="EMBL" id="CP015585">
    <property type="protein sequence ID" value="APT60191.1"/>
    <property type="molecule type" value="Genomic_DNA"/>
</dbReference>
<accession>A0A1L7AN40</accession>
<gene>
    <name evidence="2" type="ORF">RGI145_22875</name>
</gene>
<dbReference type="Proteomes" id="UP000185494">
    <property type="component" value="Chromosome 1"/>
</dbReference>
<protein>
    <submittedName>
        <fullName evidence="2">Uncharacterized protein</fullName>
    </submittedName>
</protein>
<organism evidence="2 3">
    <name type="scientific">Roseomonas gilardii</name>
    <dbReference type="NCBI Taxonomy" id="257708"/>
    <lineage>
        <taxon>Bacteria</taxon>
        <taxon>Pseudomonadati</taxon>
        <taxon>Pseudomonadota</taxon>
        <taxon>Alphaproteobacteria</taxon>
        <taxon>Acetobacterales</taxon>
        <taxon>Roseomonadaceae</taxon>
        <taxon>Roseomonas</taxon>
    </lineage>
</organism>
<evidence type="ECO:0000256" key="1">
    <source>
        <dbReference type="SAM" id="MobiDB-lite"/>
    </source>
</evidence>
<dbReference type="KEGG" id="rgi:RGI145_22875"/>
<keyword evidence="2" id="KW-0614">Plasmid</keyword>
<reference evidence="2 3" key="1">
    <citation type="submission" date="2016-05" db="EMBL/GenBank/DDBJ databases">
        <title>Complete Genome and Methylome Analysis of Psychrotrophic Bacterial Isolates from Antarctic Lake Untersee.</title>
        <authorList>
            <person name="Fomenkov A."/>
            <person name="Akimov V.N."/>
            <person name="Vasilyeva L.V."/>
            <person name="Andersen D."/>
            <person name="Vincze T."/>
            <person name="Roberts R.J."/>
        </authorList>
    </citation>
    <scope>NUCLEOTIDE SEQUENCE [LARGE SCALE GENOMIC DNA]</scope>
    <source>
        <strain evidence="2 3">U14-5</strain>
        <plasmid evidence="3">Plasmid 1</plasmid>
    </source>
</reference>